<evidence type="ECO:0000256" key="5">
    <source>
        <dbReference type="ARBA" id="ARBA00022676"/>
    </source>
</evidence>
<dbReference type="GO" id="GO:0008658">
    <property type="term" value="F:penicillin binding"/>
    <property type="evidence" value="ECO:0007669"/>
    <property type="project" value="InterPro"/>
</dbReference>
<dbReference type="SUPFAM" id="SSF53955">
    <property type="entry name" value="Lysozyme-like"/>
    <property type="match status" value="1"/>
</dbReference>
<dbReference type="InterPro" id="IPR001264">
    <property type="entry name" value="Glyco_trans_51"/>
</dbReference>
<comment type="catalytic activity">
    <reaction evidence="13">
        <text>[GlcNAc-(1-&gt;4)-Mur2Ac(oyl-L-Ala-gamma-D-Glu-L-Lys-D-Ala-D-Ala)](n)-di-trans,octa-cis-undecaprenyl diphosphate + beta-D-GlcNAc-(1-&gt;4)-Mur2Ac(oyl-L-Ala-gamma-D-Glu-L-Lys-D-Ala-D-Ala)-di-trans,octa-cis-undecaprenyl diphosphate = [GlcNAc-(1-&gt;4)-Mur2Ac(oyl-L-Ala-gamma-D-Glu-L-Lys-D-Ala-D-Ala)](n+1)-di-trans,octa-cis-undecaprenyl diphosphate + di-trans,octa-cis-undecaprenyl diphosphate + H(+)</text>
        <dbReference type="Rhea" id="RHEA:23708"/>
        <dbReference type="Rhea" id="RHEA-COMP:9602"/>
        <dbReference type="Rhea" id="RHEA-COMP:9603"/>
        <dbReference type="ChEBI" id="CHEBI:15378"/>
        <dbReference type="ChEBI" id="CHEBI:58405"/>
        <dbReference type="ChEBI" id="CHEBI:60033"/>
        <dbReference type="ChEBI" id="CHEBI:78435"/>
        <dbReference type="EC" id="2.4.99.28"/>
    </reaction>
</comment>
<dbReference type="SUPFAM" id="SSF56601">
    <property type="entry name" value="beta-lactamase/transpeptidase-like"/>
    <property type="match status" value="1"/>
</dbReference>
<dbReference type="PANTHER" id="PTHR32282">
    <property type="entry name" value="BINDING PROTEIN TRANSPEPTIDASE, PUTATIVE-RELATED"/>
    <property type="match status" value="1"/>
</dbReference>
<dbReference type="GO" id="GO:0008360">
    <property type="term" value="P:regulation of cell shape"/>
    <property type="evidence" value="ECO:0007669"/>
    <property type="project" value="UniProtKB-KW"/>
</dbReference>
<keyword evidence="7" id="KW-0378">Hydrolase</keyword>
<feature type="region of interest" description="Disordered" evidence="14">
    <location>
        <begin position="666"/>
        <end position="772"/>
    </location>
</feature>
<protein>
    <submittedName>
        <fullName evidence="17">Carboxypeptidase</fullName>
    </submittedName>
</protein>
<evidence type="ECO:0000256" key="1">
    <source>
        <dbReference type="ARBA" id="ARBA00007090"/>
    </source>
</evidence>
<evidence type="ECO:0000256" key="9">
    <source>
        <dbReference type="ARBA" id="ARBA00022984"/>
    </source>
</evidence>
<dbReference type="GO" id="GO:0071555">
    <property type="term" value="P:cell wall organization"/>
    <property type="evidence" value="ECO:0007669"/>
    <property type="project" value="UniProtKB-KW"/>
</dbReference>
<evidence type="ECO:0000256" key="7">
    <source>
        <dbReference type="ARBA" id="ARBA00022801"/>
    </source>
</evidence>
<keyword evidence="3 17" id="KW-0121">Carboxypeptidase</keyword>
<keyword evidence="6" id="KW-0808">Transferase</keyword>
<evidence type="ECO:0000259" key="16">
    <source>
        <dbReference type="Pfam" id="PF00912"/>
    </source>
</evidence>
<dbReference type="GO" id="GO:0006508">
    <property type="term" value="P:proteolysis"/>
    <property type="evidence" value="ECO:0007669"/>
    <property type="project" value="UniProtKB-KW"/>
</dbReference>
<keyword evidence="9" id="KW-0573">Peptidoglycan synthesis</keyword>
<evidence type="ECO:0000256" key="14">
    <source>
        <dbReference type="SAM" id="MobiDB-lite"/>
    </source>
</evidence>
<evidence type="ECO:0000256" key="11">
    <source>
        <dbReference type="ARBA" id="ARBA00023316"/>
    </source>
</evidence>
<keyword evidence="8" id="KW-0133">Cell shape</keyword>
<feature type="compositionally biased region" description="Basic and acidic residues" evidence="14">
    <location>
        <begin position="726"/>
        <end position="745"/>
    </location>
</feature>
<keyword evidence="18" id="KW-1185">Reference proteome</keyword>
<comment type="similarity">
    <text evidence="2">In the N-terminal section; belongs to the glycosyltransferase 51 family.</text>
</comment>
<evidence type="ECO:0000256" key="4">
    <source>
        <dbReference type="ARBA" id="ARBA00022670"/>
    </source>
</evidence>
<feature type="domain" description="Glycosyl transferase family 51" evidence="16">
    <location>
        <begin position="66"/>
        <end position="255"/>
    </location>
</feature>
<dbReference type="FunFam" id="1.10.3810.10:FF:000001">
    <property type="entry name" value="Penicillin-binding protein 1A"/>
    <property type="match status" value="1"/>
</dbReference>
<dbReference type="Pfam" id="PF00912">
    <property type="entry name" value="Transgly"/>
    <property type="match status" value="1"/>
</dbReference>
<reference evidence="17" key="1">
    <citation type="submission" date="2021-01" db="EMBL/GenBank/DDBJ databases">
        <title>Whole genome shotgun sequence of Acrocarpospora phusangensis NBRC 108782.</title>
        <authorList>
            <person name="Komaki H."/>
            <person name="Tamura T."/>
        </authorList>
    </citation>
    <scope>NUCLEOTIDE SEQUENCE</scope>
    <source>
        <strain evidence="17">NBRC 108782</strain>
    </source>
</reference>
<dbReference type="InterPro" id="IPR050396">
    <property type="entry name" value="Glycosyltr_51/Transpeptidase"/>
</dbReference>
<dbReference type="InterPro" id="IPR012338">
    <property type="entry name" value="Beta-lactam/transpept-like"/>
</dbReference>
<proteinExistence type="inferred from homology"/>
<evidence type="ECO:0000259" key="15">
    <source>
        <dbReference type="Pfam" id="PF00905"/>
    </source>
</evidence>
<keyword evidence="11" id="KW-0961">Cell wall biogenesis/degradation</keyword>
<evidence type="ECO:0000256" key="13">
    <source>
        <dbReference type="ARBA" id="ARBA00049902"/>
    </source>
</evidence>
<dbReference type="EMBL" id="BOOA01000039">
    <property type="protein sequence ID" value="GIH26411.1"/>
    <property type="molecule type" value="Genomic_DNA"/>
</dbReference>
<evidence type="ECO:0000256" key="2">
    <source>
        <dbReference type="ARBA" id="ARBA00007739"/>
    </source>
</evidence>
<evidence type="ECO:0000256" key="6">
    <source>
        <dbReference type="ARBA" id="ARBA00022679"/>
    </source>
</evidence>
<accession>A0A919QCP1</accession>
<dbReference type="GO" id="GO:0009002">
    <property type="term" value="F:serine-type D-Ala-D-Ala carboxypeptidase activity"/>
    <property type="evidence" value="ECO:0007669"/>
    <property type="project" value="UniProtKB-EC"/>
</dbReference>
<dbReference type="Gene3D" id="3.40.710.10">
    <property type="entry name" value="DD-peptidase/beta-lactamase superfamily"/>
    <property type="match status" value="1"/>
</dbReference>
<comment type="similarity">
    <text evidence="1">In the C-terminal section; belongs to the transpeptidase family.</text>
</comment>
<comment type="caution">
    <text evidence="17">The sequence shown here is derived from an EMBL/GenBank/DDBJ whole genome shotgun (WGS) entry which is preliminary data.</text>
</comment>
<feature type="domain" description="Penicillin-binding protein transpeptidase" evidence="15">
    <location>
        <begin position="356"/>
        <end position="613"/>
    </location>
</feature>
<keyword evidence="10" id="KW-0511">Multifunctional enzyme</keyword>
<sequence length="772" mass="82896">MARVGAAGGLALCGAVGGLLASAVVVPVAVAAGAVGNATASTFTDLPAPPREDPLPERTRILDRDGKKIAQFYYQNRRSVPIGKVSRPMRNAIIAIEDARFYEHAGMDVKGTIRALVANAQAGGIKQGGSSLTQQLVKNILVNRAESEQDRDSARVQSIRRKLTELRYALSMEERYTKDEILERYLNIAYFGAGAFGVQAAAQRFFGVDAAHLTLTQGATLAGSVRTPYGTDPSIGKEQQARLLERRNLVLERMEQLRMVTPQEAAKAKAEPLGLRMQEEEGGCGASEYPFFCAYVQAEMLTSPAFGYTEADRERRLQRGGLTLRTTLDPVVQRAAEQAIKSRVSPADTEVAAEAMIEPGTGQIRALAASKRYGRNPEKATSINLPADRAHGGGMGFQAGSTFKIFTLATALAKGWRFGQGFNTPGAYVPSAGFTNCAGQKVNAPNATIYNASGEGQGGPYSLELGTWKSSNIFYMMLERDVGLCDVVKTARALGIRRADGGPLAEVPTFTLGVNEMDPLTVAAAYATFAARGRYCRPVAITEIIERDGRKVQVPSSCTQAVEEPVADAVNRVLSGVFTQGTMAGQSIGRPAAGKTGTNNSYTSAWFAGYTPDLAAAVSVGDIRGSYKYPLTGVDIGGSYYGSVQGASLPGPIWVDSMQSALRNTAATSFTPPDMSRFGGGYTPGLREMLEAQRKKDRRRDRRFRDDYYDDYGPYGDEPGYDDYYDGDRQAAGDDDRRGNDDQRGDGGYQDGDGGRQDGGGHRPGGRAPFDW</sequence>
<dbReference type="GO" id="GO:0030288">
    <property type="term" value="C:outer membrane-bounded periplasmic space"/>
    <property type="evidence" value="ECO:0007669"/>
    <property type="project" value="TreeGrafter"/>
</dbReference>
<dbReference type="InterPro" id="IPR023346">
    <property type="entry name" value="Lysozyme-like_dom_sf"/>
</dbReference>
<organism evidence="17 18">
    <name type="scientific">Acrocarpospora phusangensis</name>
    <dbReference type="NCBI Taxonomy" id="1070424"/>
    <lineage>
        <taxon>Bacteria</taxon>
        <taxon>Bacillati</taxon>
        <taxon>Actinomycetota</taxon>
        <taxon>Actinomycetes</taxon>
        <taxon>Streptosporangiales</taxon>
        <taxon>Streptosporangiaceae</taxon>
        <taxon>Acrocarpospora</taxon>
    </lineage>
</organism>
<comment type="catalytic activity">
    <reaction evidence="12">
        <text>Preferential cleavage: (Ac)2-L-Lys-D-Ala-|-D-Ala. Also transpeptidation of peptidyl-alanyl moieties that are N-acyl substituents of D-alanine.</text>
        <dbReference type="EC" id="3.4.16.4"/>
    </reaction>
</comment>
<keyword evidence="5" id="KW-0328">Glycosyltransferase</keyword>
<evidence type="ECO:0000313" key="17">
    <source>
        <dbReference type="EMBL" id="GIH26411.1"/>
    </source>
</evidence>
<dbReference type="Proteomes" id="UP000640052">
    <property type="component" value="Unassembled WGS sequence"/>
</dbReference>
<dbReference type="InterPro" id="IPR001460">
    <property type="entry name" value="PCN-bd_Tpept"/>
</dbReference>
<dbReference type="RefSeq" id="WP_204043086.1">
    <property type="nucleotide sequence ID" value="NZ_BOOA01000039.1"/>
</dbReference>
<gene>
    <name evidence="17" type="primary">pbp_2</name>
    <name evidence="17" type="ORF">Aph01nite_47210</name>
</gene>
<keyword evidence="4" id="KW-0645">Protease</keyword>
<dbReference type="GO" id="GO:0008955">
    <property type="term" value="F:peptidoglycan glycosyltransferase activity"/>
    <property type="evidence" value="ECO:0007669"/>
    <property type="project" value="UniProtKB-EC"/>
</dbReference>
<name>A0A919QCP1_9ACTN</name>
<dbReference type="AlphaFoldDB" id="A0A919QCP1"/>
<dbReference type="Pfam" id="PF00905">
    <property type="entry name" value="Transpeptidase"/>
    <property type="match status" value="1"/>
</dbReference>
<dbReference type="InterPro" id="IPR036950">
    <property type="entry name" value="PBP_transglycosylase"/>
</dbReference>
<evidence type="ECO:0000256" key="10">
    <source>
        <dbReference type="ARBA" id="ARBA00023268"/>
    </source>
</evidence>
<evidence type="ECO:0000256" key="12">
    <source>
        <dbReference type="ARBA" id="ARBA00034000"/>
    </source>
</evidence>
<dbReference type="Gene3D" id="1.10.3810.10">
    <property type="entry name" value="Biosynthetic peptidoglycan transglycosylase-like"/>
    <property type="match status" value="1"/>
</dbReference>
<dbReference type="PANTHER" id="PTHR32282:SF33">
    <property type="entry name" value="PEPTIDOGLYCAN GLYCOSYLTRANSFERASE"/>
    <property type="match status" value="1"/>
</dbReference>
<evidence type="ECO:0000256" key="3">
    <source>
        <dbReference type="ARBA" id="ARBA00022645"/>
    </source>
</evidence>
<evidence type="ECO:0000256" key="8">
    <source>
        <dbReference type="ARBA" id="ARBA00022960"/>
    </source>
</evidence>
<evidence type="ECO:0000313" key="18">
    <source>
        <dbReference type="Proteomes" id="UP000640052"/>
    </source>
</evidence>
<dbReference type="GO" id="GO:0009252">
    <property type="term" value="P:peptidoglycan biosynthetic process"/>
    <property type="evidence" value="ECO:0007669"/>
    <property type="project" value="UniProtKB-KW"/>
</dbReference>